<sequence length="96" mass="10927">MTEDTFTALICIKIVPILFYPTTSSLHLQFQGQKNIVLTDSHEPLLVNKLVFERPQLSHLAAVDRLFCTVLSIFESTLNSFQLKQQDDIEGQCLQC</sequence>
<protein>
    <submittedName>
        <fullName evidence="2">Uncharacterized protein</fullName>
    </submittedName>
</protein>
<dbReference type="WBParaSite" id="nRc.2.0.1.t33807-RA">
    <property type="protein sequence ID" value="nRc.2.0.1.t33807-RA"/>
    <property type="gene ID" value="nRc.2.0.1.g33807"/>
</dbReference>
<keyword evidence="1" id="KW-1185">Reference proteome</keyword>
<evidence type="ECO:0000313" key="2">
    <source>
        <dbReference type="WBParaSite" id="nRc.2.0.1.t33807-RA"/>
    </source>
</evidence>
<proteinExistence type="predicted"/>
<evidence type="ECO:0000313" key="1">
    <source>
        <dbReference type="Proteomes" id="UP000887565"/>
    </source>
</evidence>
<accession>A0A915K7D3</accession>
<dbReference type="Proteomes" id="UP000887565">
    <property type="component" value="Unplaced"/>
</dbReference>
<reference evidence="2" key="1">
    <citation type="submission" date="2022-11" db="UniProtKB">
        <authorList>
            <consortium name="WormBaseParasite"/>
        </authorList>
    </citation>
    <scope>IDENTIFICATION</scope>
</reference>
<name>A0A915K7D3_ROMCU</name>
<organism evidence="1 2">
    <name type="scientific">Romanomermis culicivorax</name>
    <name type="common">Nematode worm</name>
    <dbReference type="NCBI Taxonomy" id="13658"/>
    <lineage>
        <taxon>Eukaryota</taxon>
        <taxon>Metazoa</taxon>
        <taxon>Ecdysozoa</taxon>
        <taxon>Nematoda</taxon>
        <taxon>Enoplea</taxon>
        <taxon>Dorylaimia</taxon>
        <taxon>Mermithida</taxon>
        <taxon>Mermithoidea</taxon>
        <taxon>Mermithidae</taxon>
        <taxon>Romanomermis</taxon>
    </lineage>
</organism>
<dbReference type="AlphaFoldDB" id="A0A915K7D3"/>